<keyword evidence="3" id="KW-1185">Reference proteome</keyword>
<dbReference type="Proteomes" id="UP001215598">
    <property type="component" value="Unassembled WGS sequence"/>
</dbReference>
<accession>A0AAD7JJK2</accession>
<gene>
    <name evidence="2" type="ORF">B0H16DRAFT_1512604</name>
    <name evidence="1" type="ORF">B0H16DRAFT_1525479</name>
</gene>
<protein>
    <submittedName>
        <fullName evidence="1">Uncharacterized protein</fullName>
    </submittedName>
</protein>
<reference evidence="1" key="1">
    <citation type="submission" date="2023-03" db="EMBL/GenBank/DDBJ databases">
        <title>Massive genome expansion in bonnet fungi (Mycena s.s.) driven by repeated elements and novel gene families across ecological guilds.</title>
        <authorList>
            <consortium name="Lawrence Berkeley National Laboratory"/>
            <person name="Harder C.B."/>
            <person name="Miyauchi S."/>
            <person name="Viragh M."/>
            <person name="Kuo A."/>
            <person name="Thoen E."/>
            <person name="Andreopoulos B."/>
            <person name="Lu D."/>
            <person name="Skrede I."/>
            <person name="Drula E."/>
            <person name="Henrissat B."/>
            <person name="Morin E."/>
            <person name="Kohler A."/>
            <person name="Barry K."/>
            <person name="LaButti K."/>
            <person name="Morin E."/>
            <person name="Salamov A."/>
            <person name="Lipzen A."/>
            <person name="Mereny Z."/>
            <person name="Hegedus B."/>
            <person name="Baldrian P."/>
            <person name="Stursova M."/>
            <person name="Weitz H."/>
            <person name="Taylor A."/>
            <person name="Grigoriev I.V."/>
            <person name="Nagy L.G."/>
            <person name="Martin F."/>
            <person name="Kauserud H."/>
        </authorList>
    </citation>
    <scope>NUCLEOTIDE SEQUENCE</scope>
    <source>
        <strain evidence="1">CBHHK182m</strain>
    </source>
</reference>
<evidence type="ECO:0000313" key="3">
    <source>
        <dbReference type="Proteomes" id="UP001215598"/>
    </source>
</evidence>
<organism evidence="1 3">
    <name type="scientific">Mycena metata</name>
    <dbReference type="NCBI Taxonomy" id="1033252"/>
    <lineage>
        <taxon>Eukaryota</taxon>
        <taxon>Fungi</taxon>
        <taxon>Dikarya</taxon>
        <taxon>Basidiomycota</taxon>
        <taxon>Agaricomycotina</taxon>
        <taxon>Agaricomycetes</taxon>
        <taxon>Agaricomycetidae</taxon>
        <taxon>Agaricales</taxon>
        <taxon>Marasmiineae</taxon>
        <taxon>Mycenaceae</taxon>
        <taxon>Mycena</taxon>
    </lineage>
</organism>
<evidence type="ECO:0000313" key="2">
    <source>
        <dbReference type="EMBL" id="KAJ7772199.1"/>
    </source>
</evidence>
<sequence>MRSALPQVLEVFVVAATNGNWVATHLTVFPSVFFDVRHPCQITPQMMPRCTSLLWGKSTTRSVIHFHSILLLSVDMFLFCPLDRLHRSMISF</sequence>
<name>A0AAD7JJK2_9AGAR</name>
<proteinExistence type="predicted"/>
<dbReference type="AlphaFoldDB" id="A0AAD7JJK2"/>
<comment type="caution">
    <text evidence="1">The sequence shown here is derived from an EMBL/GenBank/DDBJ whole genome shotgun (WGS) entry which is preliminary data.</text>
</comment>
<evidence type="ECO:0000313" key="1">
    <source>
        <dbReference type="EMBL" id="KAJ7764716.1"/>
    </source>
</evidence>
<dbReference type="EMBL" id="JARKIB010000014">
    <property type="protein sequence ID" value="KAJ7772199.1"/>
    <property type="molecule type" value="Genomic_DNA"/>
</dbReference>
<dbReference type="EMBL" id="JARKIB010000027">
    <property type="protein sequence ID" value="KAJ7764716.1"/>
    <property type="molecule type" value="Genomic_DNA"/>
</dbReference>